<sequence>MKTIVGNETDPEQKFLFQVTGTDAKTAGIDLTVSLSGNSELLIKDLPKGNYTVRELTEWSWRYTPDQQQIDVATNPRSTAEVSFRNQKTSDQWLSGDSWIRNIFQLLGK</sequence>
<dbReference type="InterPro" id="IPR046022">
    <property type="entry name" value="DUF5979"/>
</dbReference>
<feature type="domain" description="DUF5979" evidence="1">
    <location>
        <begin position="2"/>
        <end position="87"/>
    </location>
</feature>
<organism evidence="2">
    <name type="scientific">bioreactor metagenome</name>
    <dbReference type="NCBI Taxonomy" id="1076179"/>
    <lineage>
        <taxon>unclassified sequences</taxon>
        <taxon>metagenomes</taxon>
        <taxon>ecological metagenomes</taxon>
    </lineage>
</organism>
<dbReference type="Gene3D" id="2.60.40.1140">
    <property type="entry name" value="Collagen-binding surface protein Cna, B-type domain"/>
    <property type="match status" value="1"/>
</dbReference>
<accession>A0A645IRN3</accession>
<dbReference type="Pfam" id="PF19407">
    <property type="entry name" value="DUF5979"/>
    <property type="match status" value="1"/>
</dbReference>
<evidence type="ECO:0000313" key="2">
    <source>
        <dbReference type="EMBL" id="MPN54041.1"/>
    </source>
</evidence>
<reference evidence="2" key="1">
    <citation type="submission" date="2019-08" db="EMBL/GenBank/DDBJ databases">
        <authorList>
            <person name="Kucharzyk K."/>
            <person name="Murdoch R.W."/>
            <person name="Higgins S."/>
            <person name="Loffler F."/>
        </authorList>
    </citation>
    <scope>NUCLEOTIDE SEQUENCE</scope>
</reference>
<dbReference type="AlphaFoldDB" id="A0A645IRN3"/>
<evidence type="ECO:0000259" key="1">
    <source>
        <dbReference type="Pfam" id="PF19407"/>
    </source>
</evidence>
<protein>
    <recommendedName>
        <fullName evidence="1">DUF5979 domain-containing protein</fullName>
    </recommendedName>
</protein>
<comment type="caution">
    <text evidence="2">The sequence shown here is derived from an EMBL/GenBank/DDBJ whole genome shotgun (WGS) entry which is preliminary data.</text>
</comment>
<gene>
    <name evidence="2" type="ORF">SDC9_201710</name>
</gene>
<dbReference type="EMBL" id="VSSQ01121859">
    <property type="protein sequence ID" value="MPN54041.1"/>
    <property type="molecule type" value="Genomic_DNA"/>
</dbReference>
<proteinExistence type="predicted"/>
<name>A0A645IRN3_9ZZZZ</name>